<dbReference type="InterPro" id="IPR028366">
    <property type="entry name" value="PhoU"/>
</dbReference>
<keyword evidence="4 8" id="KW-0813">Transport</keyword>
<dbReference type="PANTHER" id="PTHR42930">
    <property type="entry name" value="PHOSPHATE-SPECIFIC TRANSPORT SYSTEM ACCESSORY PROTEIN PHOU"/>
    <property type="match status" value="1"/>
</dbReference>
<comment type="subcellular location">
    <subcellularLocation>
        <location evidence="1 8">Cytoplasm</location>
    </subcellularLocation>
</comment>
<dbReference type="Proteomes" id="UP000319897">
    <property type="component" value="Unassembled WGS sequence"/>
</dbReference>
<dbReference type="GO" id="GO:0030643">
    <property type="term" value="P:intracellular phosphate ion homeostasis"/>
    <property type="evidence" value="ECO:0007669"/>
    <property type="project" value="InterPro"/>
</dbReference>
<protein>
    <recommendedName>
        <fullName evidence="8">Phosphate-specific transport system accessory protein PhoU</fullName>
    </recommendedName>
</protein>
<evidence type="ECO:0000256" key="7">
    <source>
        <dbReference type="ARBA" id="ARBA00056181"/>
    </source>
</evidence>
<dbReference type="PANTHER" id="PTHR42930:SF3">
    <property type="entry name" value="PHOSPHATE-SPECIFIC TRANSPORT SYSTEM ACCESSORY PROTEIN PHOU"/>
    <property type="match status" value="1"/>
</dbReference>
<evidence type="ECO:0000256" key="3">
    <source>
        <dbReference type="ARBA" id="ARBA00011738"/>
    </source>
</evidence>
<dbReference type="RefSeq" id="WP_140927598.1">
    <property type="nucleotide sequence ID" value="NZ_VFSU01000019.1"/>
</dbReference>
<dbReference type="EMBL" id="VFSU01000019">
    <property type="protein sequence ID" value="TPE62173.1"/>
    <property type="molecule type" value="Genomic_DNA"/>
</dbReference>
<dbReference type="PIRSF" id="PIRSF003107">
    <property type="entry name" value="PhoU"/>
    <property type="match status" value="1"/>
</dbReference>
<evidence type="ECO:0000313" key="10">
    <source>
        <dbReference type="EMBL" id="TPE62173.1"/>
    </source>
</evidence>
<dbReference type="InterPro" id="IPR026022">
    <property type="entry name" value="PhoU_dom"/>
</dbReference>
<keyword evidence="5 8" id="KW-0963">Cytoplasm</keyword>
<evidence type="ECO:0000256" key="4">
    <source>
        <dbReference type="ARBA" id="ARBA00022448"/>
    </source>
</evidence>
<evidence type="ECO:0000256" key="2">
    <source>
        <dbReference type="ARBA" id="ARBA00008107"/>
    </source>
</evidence>
<name>A0A501XPF3_9SPHN</name>
<accession>A0A501XPF3</accession>
<evidence type="ECO:0000256" key="5">
    <source>
        <dbReference type="ARBA" id="ARBA00022490"/>
    </source>
</evidence>
<sequence>MDRAHTVKSFDEEIHQLRSLIGQMGGLAEAQTTDAVDALLRRDADAAMEVVARDGQIDALETEAEQLAISMIALRAPMADDLREIVAALKISAMLERIGDYAKNIAKRVPVLTQAAPIGPAVIIPEMARAAATMIRDALDCYVDRDAELARAVADRDQQVDDFYNSLFRSLLTYMMENPHHITPATHLLFIAKNLERIGDHATNLAEMVFFSVTGQQLGDRPKTDNTATIAPEND</sequence>
<proteinExistence type="inferred from homology"/>
<dbReference type="Gene3D" id="1.20.58.220">
    <property type="entry name" value="Phosphate transport system protein phou homolog 2, domain 2"/>
    <property type="match status" value="2"/>
</dbReference>
<dbReference type="GO" id="GO:0045936">
    <property type="term" value="P:negative regulation of phosphate metabolic process"/>
    <property type="evidence" value="ECO:0007669"/>
    <property type="project" value="InterPro"/>
</dbReference>
<dbReference type="SUPFAM" id="SSF109755">
    <property type="entry name" value="PhoU-like"/>
    <property type="match status" value="1"/>
</dbReference>
<comment type="function">
    <text evidence="7 8">Plays a role in the regulation of phosphate uptake.</text>
</comment>
<feature type="domain" description="PhoU" evidence="9">
    <location>
        <begin position="124"/>
        <end position="209"/>
    </location>
</feature>
<dbReference type="GO" id="GO:0006817">
    <property type="term" value="P:phosphate ion transport"/>
    <property type="evidence" value="ECO:0007669"/>
    <property type="project" value="UniProtKB-KW"/>
</dbReference>
<dbReference type="Pfam" id="PF01895">
    <property type="entry name" value="PhoU"/>
    <property type="match status" value="2"/>
</dbReference>
<dbReference type="AlphaFoldDB" id="A0A501XPF3"/>
<comment type="caution">
    <text evidence="10">The sequence shown here is derived from an EMBL/GenBank/DDBJ whole genome shotgun (WGS) entry which is preliminary data.</text>
</comment>
<evidence type="ECO:0000256" key="1">
    <source>
        <dbReference type="ARBA" id="ARBA00004496"/>
    </source>
</evidence>
<dbReference type="InterPro" id="IPR038078">
    <property type="entry name" value="PhoU-like_sf"/>
</dbReference>
<comment type="subunit">
    <text evidence="3 8">Homodimer.</text>
</comment>
<evidence type="ECO:0000256" key="6">
    <source>
        <dbReference type="ARBA" id="ARBA00022592"/>
    </source>
</evidence>
<gene>
    <name evidence="10" type="primary">phoU</name>
    <name evidence="10" type="ORF">FJQ54_06475</name>
</gene>
<evidence type="ECO:0000313" key="11">
    <source>
        <dbReference type="Proteomes" id="UP000319897"/>
    </source>
</evidence>
<feature type="domain" description="PhoU" evidence="9">
    <location>
        <begin position="22"/>
        <end position="109"/>
    </location>
</feature>
<organism evidence="10 11">
    <name type="scientific">Sandaracinobacter neustonicus</name>
    <dbReference type="NCBI Taxonomy" id="1715348"/>
    <lineage>
        <taxon>Bacteria</taxon>
        <taxon>Pseudomonadati</taxon>
        <taxon>Pseudomonadota</taxon>
        <taxon>Alphaproteobacteria</taxon>
        <taxon>Sphingomonadales</taxon>
        <taxon>Sphingosinicellaceae</taxon>
        <taxon>Sandaracinobacter</taxon>
    </lineage>
</organism>
<evidence type="ECO:0000259" key="9">
    <source>
        <dbReference type="Pfam" id="PF01895"/>
    </source>
</evidence>
<keyword evidence="11" id="KW-1185">Reference proteome</keyword>
<dbReference type="FunFam" id="1.20.58.220:FF:000004">
    <property type="entry name" value="Phosphate-specific transport system accessory protein PhoU"/>
    <property type="match status" value="1"/>
</dbReference>
<reference evidence="10 11" key="1">
    <citation type="submission" date="2019-06" db="EMBL/GenBank/DDBJ databases">
        <authorList>
            <person name="Lee I."/>
            <person name="Jang G.I."/>
            <person name="Hwang C.Y."/>
        </authorList>
    </citation>
    <scope>NUCLEOTIDE SEQUENCE [LARGE SCALE GENOMIC DNA]</scope>
    <source>
        <strain evidence="10 11">PAMC 28131</strain>
    </source>
</reference>
<dbReference type="OrthoDB" id="9814256at2"/>
<evidence type="ECO:0000256" key="8">
    <source>
        <dbReference type="PIRNR" id="PIRNR003107"/>
    </source>
</evidence>
<dbReference type="NCBIfam" id="TIGR02135">
    <property type="entry name" value="phoU_full"/>
    <property type="match status" value="1"/>
</dbReference>
<comment type="similarity">
    <text evidence="2 8">Belongs to the PhoU family.</text>
</comment>
<dbReference type="GO" id="GO:0005737">
    <property type="term" value="C:cytoplasm"/>
    <property type="evidence" value="ECO:0007669"/>
    <property type="project" value="UniProtKB-SubCell"/>
</dbReference>
<keyword evidence="6 8" id="KW-0592">Phosphate transport</keyword>